<sequence>MHQLSDKMISGLKTYKYSCVDNSPFSTYIMHPFWDWLSQFYPVWLAPNLITFTGFLLTVAHYFLTCFYNPNFSATNNVPVWVWLVTSFLVFIAHTLDGTDGKQARRTKSSSALGELFDHGCDSWVCLFLPGSMFSLLGDVYTTREMFIGQWVLIVSFLLSHWEKYITGVLFLPWTFDTSQTAVAVVFLLAYWFSPTILIEPIVYGWSAAAIFKYTLFFSLYFVHIPKQPWYRGLGLTGVLKPLFPVAVLLLSSSLWASYSPSNLLDKHTRVFLFCWGTIASNVICHLIVAQLCHVPAPIHNKEVHLYSMITSVVCFGFPLSKNSPTEYISLYMLTAFVTLDHIYYAYQVVNEIASCLHIKVFSITQ</sequence>
<evidence type="ECO:0000256" key="2">
    <source>
        <dbReference type="ARBA" id="ARBA00010441"/>
    </source>
</evidence>
<name>A0AA85J3L9_TRIRE</name>
<evidence type="ECO:0000313" key="7">
    <source>
        <dbReference type="Proteomes" id="UP000050795"/>
    </source>
</evidence>
<feature type="transmembrane region" description="Helical" evidence="6">
    <location>
        <begin position="146"/>
        <end position="162"/>
    </location>
</feature>
<evidence type="ECO:0000256" key="3">
    <source>
        <dbReference type="ARBA" id="ARBA00022679"/>
    </source>
</evidence>
<dbReference type="GO" id="GO:0005794">
    <property type="term" value="C:Golgi apparatus"/>
    <property type="evidence" value="ECO:0007669"/>
    <property type="project" value="TreeGrafter"/>
</dbReference>
<dbReference type="AlphaFoldDB" id="A0AA85J3L9"/>
<evidence type="ECO:0000256" key="6">
    <source>
        <dbReference type="SAM" id="Phobius"/>
    </source>
</evidence>
<keyword evidence="6" id="KW-0812">Transmembrane</keyword>
<organism evidence="7 8">
    <name type="scientific">Trichobilharzia regenti</name>
    <name type="common">Nasal bird schistosome</name>
    <dbReference type="NCBI Taxonomy" id="157069"/>
    <lineage>
        <taxon>Eukaryota</taxon>
        <taxon>Metazoa</taxon>
        <taxon>Spiralia</taxon>
        <taxon>Lophotrochozoa</taxon>
        <taxon>Platyhelminthes</taxon>
        <taxon>Trematoda</taxon>
        <taxon>Digenea</taxon>
        <taxon>Strigeidida</taxon>
        <taxon>Schistosomatoidea</taxon>
        <taxon>Schistosomatidae</taxon>
        <taxon>Trichobilharzia</taxon>
    </lineage>
</organism>
<dbReference type="InterPro" id="IPR048254">
    <property type="entry name" value="CDP_ALCOHOL_P_TRANSF_CS"/>
</dbReference>
<feature type="transmembrane region" description="Helical" evidence="6">
    <location>
        <begin position="243"/>
        <end position="259"/>
    </location>
</feature>
<dbReference type="PANTHER" id="PTHR10414">
    <property type="entry name" value="ETHANOLAMINEPHOSPHOTRANSFERASE"/>
    <property type="match status" value="1"/>
</dbReference>
<reference evidence="7" key="1">
    <citation type="submission" date="2022-06" db="EMBL/GenBank/DDBJ databases">
        <authorList>
            <person name="Berger JAMES D."/>
            <person name="Berger JAMES D."/>
        </authorList>
    </citation>
    <scope>NUCLEOTIDE SEQUENCE [LARGE SCALE GENOMIC DNA]</scope>
</reference>
<keyword evidence="3 5" id="KW-0808">Transferase</keyword>
<reference evidence="8" key="2">
    <citation type="submission" date="2023-11" db="UniProtKB">
        <authorList>
            <consortium name="WormBaseParasite"/>
        </authorList>
    </citation>
    <scope>IDENTIFICATION</scope>
</reference>
<dbReference type="Proteomes" id="UP000050795">
    <property type="component" value="Unassembled WGS sequence"/>
</dbReference>
<dbReference type="GO" id="GO:0006646">
    <property type="term" value="P:phosphatidylethanolamine biosynthetic process"/>
    <property type="evidence" value="ECO:0007669"/>
    <property type="project" value="TreeGrafter"/>
</dbReference>
<feature type="transmembrane region" description="Helical" evidence="6">
    <location>
        <begin position="78"/>
        <end position="96"/>
    </location>
</feature>
<dbReference type="InterPro" id="IPR014472">
    <property type="entry name" value="CHOPT"/>
</dbReference>
<dbReference type="InterPro" id="IPR043130">
    <property type="entry name" value="CDP-OH_PTrfase_TM_dom"/>
</dbReference>
<evidence type="ECO:0000313" key="8">
    <source>
        <dbReference type="WBParaSite" id="TREG1_139660.1"/>
    </source>
</evidence>
<feature type="transmembrane region" description="Helical" evidence="6">
    <location>
        <begin position="174"/>
        <end position="193"/>
    </location>
</feature>
<keyword evidence="4 6" id="KW-0472">Membrane</keyword>
<feature type="transmembrane region" description="Helical" evidence="6">
    <location>
        <begin position="40"/>
        <end position="63"/>
    </location>
</feature>
<evidence type="ECO:0000256" key="4">
    <source>
        <dbReference type="ARBA" id="ARBA00023136"/>
    </source>
</evidence>
<feature type="transmembrane region" description="Helical" evidence="6">
    <location>
        <begin position="202"/>
        <end position="223"/>
    </location>
</feature>
<comment type="subcellular location">
    <subcellularLocation>
        <location evidence="1">Membrane</location>
    </subcellularLocation>
</comment>
<dbReference type="Pfam" id="PF01066">
    <property type="entry name" value="CDP-OH_P_transf"/>
    <property type="match status" value="1"/>
</dbReference>
<dbReference type="WBParaSite" id="TREG1_139660.1">
    <property type="protein sequence ID" value="TREG1_139660.1"/>
    <property type="gene ID" value="TREG1_139660"/>
</dbReference>
<evidence type="ECO:0000256" key="1">
    <source>
        <dbReference type="ARBA" id="ARBA00004370"/>
    </source>
</evidence>
<dbReference type="InterPro" id="IPR000462">
    <property type="entry name" value="CDP-OH_P_trans"/>
</dbReference>
<feature type="transmembrane region" description="Helical" evidence="6">
    <location>
        <begin position="271"/>
        <end position="292"/>
    </location>
</feature>
<keyword evidence="6" id="KW-1133">Transmembrane helix</keyword>
<dbReference type="PIRSF" id="PIRSF015665">
    <property type="entry name" value="CHOPT"/>
    <property type="match status" value="1"/>
</dbReference>
<dbReference type="GO" id="GO:0004307">
    <property type="term" value="F:ethanolaminephosphotransferase activity"/>
    <property type="evidence" value="ECO:0007669"/>
    <property type="project" value="TreeGrafter"/>
</dbReference>
<protein>
    <recommendedName>
        <fullName evidence="9">Ethanolaminephosphotransferase 1</fullName>
    </recommendedName>
</protein>
<keyword evidence="7" id="KW-1185">Reference proteome</keyword>
<evidence type="ECO:0008006" key="9">
    <source>
        <dbReference type="Google" id="ProtNLM"/>
    </source>
</evidence>
<dbReference type="Gene3D" id="1.20.120.1760">
    <property type="match status" value="1"/>
</dbReference>
<proteinExistence type="inferred from homology"/>
<dbReference type="GO" id="GO:0005789">
    <property type="term" value="C:endoplasmic reticulum membrane"/>
    <property type="evidence" value="ECO:0007669"/>
    <property type="project" value="TreeGrafter"/>
</dbReference>
<dbReference type="PANTHER" id="PTHR10414:SF71">
    <property type="entry name" value="FI05338P"/>
    <property type="match status" value="1"/>
</dbReference>
<comment type="similarity">
    <text evidence="2 5">Belongs to the CDP-alcohol phosphatidyltransferase class-I family.</text>
</comment>
<dbReference type="PROSITE" id="PS00379">
    <property type="entry name" value="CDP_ALCOHOL_P_TRANSF"/>
    <property type="match status" value="1"/>
</dbReference>
<accession>A0AA85J3L9</accession>
<evidence type="ECO:0000256" key="5">
    <source>
        <dbReference type="RuleBase" id="RU003750"/>
    </source>
</evidence>